<evidence type="ECO:0000313" key="1">
    <source>
        <dbReference type="EMBL" id="CDM36592.1"/>
    </source>
</evidence>
<accession>W6R462</accession>
<gene>
    <name evidence="1" type="ORF">PROQFM164_S05g000425</name>
</gene>
<protein>
    <submittedName>
        <fullName evidence="1">Uncharacterized protein</fullName>
    </submittedName>
</protein>
<dbReference type="AlphaFoldDB" id="W6R462"/>
<keyword evidence="2" id="KW-1185">Reference proteome</keyword>
<dbReference type="Proteomes" id="UP000030686">
    <property type="component" value="Unassembled WGS sequence"/>
</dbReference>
<name>W6R462_PENRF</name>
<organism evidence="1 2">
    <name type="scientific">Penicillium roqueforti (strain FM164)</name>
    <dbReference type="NCBI Taxonomy" id="1365484"/>
    <lineage>
        <taxon>Eukaryota</taxon>
        <taxon>Fungi</taxon>
        <taxon>Dikarya</taxon>
        <taxon>Ascomycota</taxon>
        <taxon>Pezizomycotina</taxon>
        <taxon>Eurotiomycetes</taxon>
        <taxon>Eurotiomycetidae</taxon>
        <taxon>Eurotiales</taxon>
        <taxon>Aspergillaceae</taxon>
        <taxon>Penicillium</taxon>
    </lineage>
</organism>
<reference evidence="1" key="1">
    <citation type="journal article" date="2014" name="Nat. Commun.">
        <title>Multiple recent horizontal transfers of a large genomic region in cheese making fungi.</title>
        <authorList>
            <person name="Cheeseman K."/>
            <person name="Ropars J."/>
            <person name="Renault P."/>
            <person name="Dupont J."/>
            <person name="Gouzy J."/>
            <person name="Branca A."/>
            <person name="Abraham A.L."/>
            <person name="Ceppi M."/>
            <person name="Conseiller E."/>
            <person name="Debuchy R."/>
            <person name="Malagnac F."/>
            <person name="Goarin A."/>
            <person name="Silar P."/>
            <person name="Lacoste S."/>
            <person name="Sallet E."/>
            <person name="Bensimon A."/>
            <person name="Giraud T."/>
            <person name="Brygoo Y."/>
        </authorList>
    </citation>
    <scope>NUCLEOTIDE SEQUENCE [LARGE SCALE GENOMIC DNA]</scope>
    <source>
        <strain evidence="1">FM164</strain>
    </source>
</reference>
<dbReference type="EMBL" id="HG792019">
    <property type="protein sequence ID" value="CDM36592.1"/>
    <property type="molecule type" value="Genomic_DNA"/>
</dbReference>
<proteinExistence type="predicted"/>
<evidence type="ECO:0000313" key="2">
    <source>
        <dbReference type="Proteomes" id="UP000030686"/>
    </source>
</evidence>
<sequence length="51" mass="6392">MPSEDAKPWHDGWLVQRPSSWEHRQRLRHNLRLSRRRVYYHDAWRSPPCLQ</sequence>